<evidence type="ECO:0000313" key="2">
    <source>
        <dbReference type="EMBL" id="GMH89389.1"/>
    </source>
</evidence>
<sequence length="269" mass="29163">MSPVSALTLLSLAALGLSSVATASQCGDCWCIPGNGGNDECPDWQPQEEFPPELLADLKAKKTLNPFDDLTCNPYKDEGCVTTPEQDHVDYDGAVCGWKFANCNNSDCGSYEMKTYMSSDEAESDGAYVTHLGACGLCSTAQDLAAYIEQDDMTKEGKKCATKGLIHEHWGKKCYQNLGFTEPCSSIWNYDGIYDGKKCAGICIKNLFADNNGPPPACELNDCLQCDEDEAGPLFKAFAGRTRRRSGLNEEIGRGCDEFAQIDINAAMC</sequence>
<organism evidence="2 3">
    <name type="scientific">Triparma laevis f. inornata</name>
    <dbReference type="NCBI Taxonomy" id="1714386"/>
    <lineage>
        <taxon>Eukaryota</taxon>
        <taxon>Sar</taxon>
        <taxon>Stramenopiles</taxon>
        <taxon>Ochrophyta</taxon>
        <taxon>Bolidophyceae</taxon>
        <taxon>Parmales</taxon>
        <taxon>Triparmaceae</taxon>
        <taxon>Triparma</taxon>
    </lineage>
</organism>
<dbReference type="EMBL" id="BLQM01000429">
    <property type="protein sequence ID" value="GMH89389.1"/>
    <property type="molecule type" value="Genomic_DNA"/>
</dbReference>
<keyword evidence="1" id="KW-0732">Signal</keyword>
<comment type="caution">
    <text evidence="2">The sequence shown here is derived from an EMBL/GenBank/DDBJ whole genome shotgun (WGS) entry which is preliminary data.</text>
</comment>
<evidence type="ECO:0000313" key="3">
    <source>
        <dbReference type="Proteomes" id="UP001162640"/>
    </source>
</evidence>
<feature type="signal peptide" evidence="1">
    <location>
        <begin position="1"/>
        <end position="23"/>
    </location>
</feature>
<name>A0A9W7EQP9_9STRA</name>
<evidence type="ECO:0000256" key="1">
    <source>
        <dbReference type="SAM" id="SignalP"/>
    </source>
</evidence>
<dbReference type="AlphaFoldDB" id="A0A9W7EQP9"/>
<protein>
    <submittedName>
        <fullName evidence="2">Uncharacterized protein</fullName>
    </submittedName>
</protein>
<proteinExistence type="predicted"/>
<feature type="chain" id="PRO_5040987043" evidence="1">
    <location>
        <begin position="24"/>
        <end position="269"/>
    </location>
</feature>
<accession>A0A9W7EQP9</accession>
<dbReference type="PANTHER" id="PTHR40535">
    <property type="entry name" value="CHROMOSOME UNDETERMINED SCAFFOLD_9, WHOLE GENOME SHOTGUN SEQUENCE"/>
    <property type="match status" value="1"/>
</dbReference>
<reference evidence="3" key="1">
    <citation type="journal article" date="2023" name="Commun. Biol.">
        <title>Genome analysis of Parmales, the sister group of diatoms, reveals the evolutionary specialization of diatoms from phago-mixotrophs to photoautotrophs.</title>
        <authorList>
            <person name="Ban H."/>
            <person name="Sato S."/>
            <person name="Yoshikawa S."/>
            <person name="Yamada K."/>
            <person name="Nakamura Y."/>
            <person name="Ichinomiya M."/>
            <person name="Sato N."/>
            <person name="Blanc-Mathieu R."/>
            <person name="Endo H."/>
            <person name="Kuwata A."/>
            <person name="Ogata H."/>
        </authorList>
    </citation>
    <scope>NUCLEOTIDE SEQUENCE [LARGE SCALE GENOMIC DNA]</scope>
</reference>
<dbReference type="PANTHER" id="PTHR40535:SF1">
    <property type="entry name" value="CHROMOSOME UNDETERMINED SCAFFOLD_9, WHOLE GENOME SHOTGUN SEQUENCE"/>
    <property type="match status" value="1"/>
</dbReference>
<dbReference type="Proteomes" id="UP001162640">
    <property type="component" value="Unassembled WGS sequence"/>
</dbReference>
<gene>
    <name evidence="2" type="ORF">TL16_g11442</name>
</gene>